<gene>
    <name evidence="4" type="ORF">LACBIDRAFT_321451</name>
</gene>
<sequence>MHRSAGILLFLLVLCSQLVRGMQNISIDDQNAQITYVPLANWTLTAPGAFDAGGAHMLTEDSNAYATFTFTGPGDLFIKYPGVAIYYMSSLWPYVVNTAISLDGGAPVLFDLQDHTQPNVGSGPPTAKSRIVAKADGLENKQHTVRVSVGAGQHYAILDMLIYTSLNAGDPSPATSPSPSFVPVESSASSTSSSSPSTPSTPSSGSSSIPPSSPSSSTKAHRLAIGLGIVCTLFALGLMFLAWYWRRWYLRNQSIRGGPGEVNTDGPIYNGPDIREYPDDAPLGPQNDNPHGLPVTEPAAAFGLGRRDYTGSSRRSNLFHGPGRDLQASHHDLVPSQYPYHVDGRGLEDLPPPAFANSPPRASSGTNTVTSDMPHPSLAYTSSPQTIFMTDGMSTNGTGARNSYGLPFPQSLAYAPVT</sequence>
<keyword evidence="5" id="KW-1185">Reference proteome</keyword>
<feature type="signal peptide" evidence="3">
    <location>
        <begin position="1"/>
        <end position="21"/>
    </location>
</feature>
<feature type="region of interest" description="Disordered" evidence="1">
    <location>
        <begin position="354"/>
        <end position="376"/>
    </location>
</feature>
<keyword evidence="2" id="KW-0812">Transmembrane</keyword>
<evidence type="ECO:0000313" key="4">
    <source>
        <dbReference type="EMBL" id="EDR15542.1"/>
    </source>
</evidence>
<protein>
    <submittedName>
        <fullName evidence="4">Predicted protein</fullName>
    </submittedName>
</protein>
<dbReference type="GeneID" id="6069390"/>
<dbReference type="KEGG" id="lbc:LACBIDRAFT_321451"/>
<dbReference type="OrthoDB" id="3234968at2759"/>
<evidence type="ECO:0000256" key="1">
    <source>
        <dbReference type="SAM" id="MobiDB-lite"/>
    </source>
</evidence>
<dbReference type="Proteomes" id="UP000001194">
    <property type="component" value="Unassembled WGS sequence"/>
</dbReference>
<evidence type="ECO:0000256" key="3">
    <source>
        <dbReference type="SAM" id="SignalP"/>
    </source>
</evidence>
<feature type="chain" id="PRO_5002746928" evidence="3">
    <location>
        <begin position="22"/>
        <end position="418"/>
    </location>
</feature>
<feature type="compositionally biased region" description="Polar residues" evidence="1">
    <location>
        <begin position="360"/>
        <end position="371"/>
    </location>
</feature>
<name>B0CQE7_LACBS</name>
<dbReference type="EMBL" id="DS547091">
    <property type="protein sequence ID" value="EDR15542.1"/>
    <property type="molecule type" value="Genomic_DNA"/>
</dbReference>
<dbReference type="InParanoid" id="B0CQE7"/>
<dbReference type="RefSeq" id="XP_001873750.1">
    <property type="nucleotide sequence ID" value="XM_001873715.1"/>
</dbReference>
<proteinExistence type="predicted"/>
<feature type="region of interest" description="Disordered" evidence="1">
    <location>
        <begin position="174"/>
        <end position="217"/>
    </location>
</feature>
<dbReference type="AlphaFoldDB" id="B0CQE7"/>
<dbReference type="HOGENOM" id="CLU_657335_0_0_1"/>
<accession>B0CQE7</accession>
<feature type="transmembrane region" description="Helical" evidence="2">
    <location>
        <begin position="223"/>
        <end position="245"/>
    </location>
</feature>
<evidence type="ECO:0000256" key="2">
    <source>
        <dbReference type="SAM" id="Phobius"/>
    </source>
</evidence>
<keyword evidence="2" id="KW-1133">Transmembrane helix</keyword>
<evidence type="ECO:0000313" key="5">
    <source>
        <dbReference type="Proteomes" id="UP000001194"/>
    </source>
</evidence>
<keyword evidence="2" id="KW-0472">Membrane</keyword>
<organism evidence="5">
    <name type="scientific">Laccaria bicolor (strain S238N-H82 / ATCC MYA-4686)</name>
    <name type="common">Bicoloured deceiver</name>
    <name type="synonym">Laccaria laccata var. bicolor</name>
    <dbReference type="NCBI Taxonomy" id="486041"/>
    <lineage>
        <taxon>Eukaryota</taxon>
        <taxon>Fungi</taxon>
        <taxon>Dikarya</taxon>
        <taxon>Basidiomycota</taxon>
        <taxon>Agaricomycotina</taxon>
        <taxon>Agaricomycetes</taxon>
        <taxon>Agaricomycetidae</taxon>
        <taxon>Agaricales</taxon>
        <taxon>Agaricineae</taxon>
        <taxon>Hydnangiaceae</taxon>
        <taxon>Laccaria</taxon>
    </lineage>
</organism>
<reference evidence="4 5" key="1">
    <citation type="journal article" date="2008" name="Nature">
        <title>The genome of Laccaria bicolor provides insights into mycorrhizal symbiosis.</title>
        <authorList>
            <person name="Martin F."/>
            <person name="Aerts A."/>
            <person name="Ahren D."/>
            <person name="Brun A."/>
            <person name="Danchin E.G.J."/>
            <person name="Duchaussoy F."/>
            <person name="Gibon J."/>
            <person name="Kohler A."/>
            <person name="Lindquist E."/>
            <person name="Pereda V."/>
            <person name="Salamov A."/>
            <person name="Shapiro H.J."/>
            <person name="Wuyts J."/>
            <person name="Blaudez D."/>
            <person name="Buee M."/>
            <person name="Brokstein P."/>
            <person name="Canbaeck B."/>
            <person name="Cohen D."/>
            <person name="Courty P.E."/>
            <person name="Coutinho P.M."/>
            <person name="Delaruelle C."/>
            <person name="Detter J.C."/>
            <person name="Deveau A."/>
            <person name="DiFazio S."/>
            <person name="Duplessis S."/>
            <person name="Fraissinet-Tachet L."/>
            <person name="Lucic E."/>
            <person name="Frey-Klett P."/>
            <person name="Fourrey C."/>
            <person name="Feussner I."/>
            <person name="Gay G."/>
            <person name="Grimwood J."/>
            <person name="Hoegger P.J."/>
            <person name="Jain P."/>
            <person name="Kilaru S."/>
            <person name="Labbe J."/>
            <person name="Lin Y.C."/>
            <person name="Legue V."/>
            <person name="Le Tacon F."/>
            <person name="Marmeisse R."/>
            <person name="Melayah D."/>
            <person name="Montanini B."/>
            <person name="Muratet M."/>
            <person name="Nehls U."/>
            <person name="Niculita-Hirzel H."/>
            <person name="Oudot-Le Secq M.P."/>
            <person name="Peter M."/>
            <person name="Quesneville H."/>
            <person name="Rajashekar B."/>
            <person name="Reich M."/>
            <person name="Rouhier N."/>
            <person name="Schmutz J."/>
            <person name="Yin T."/>
            <person name="Chalot M."/>
            <person name="Henrissat B."/>
            <person name="Kuees U."/>
            <person name="Lucas S."/>
            <person name="Van de Peer Y."/>
            <person name="Podila G.K."/>
            <person name="Polle A."/>
            <person name="Pukkila P.J."/>
            <person name="Richardson P.M."/>
            <person name="Rouze P."/>
            <person name="Sanders I.R."/>
            <person name="Stajich J.E."/>
            <person name="Tunlid A."/>
            <person name="Tuskan G."/>
            <person name="Grigoriev I.V."/>
        </authorList>
    </citation>
    <scope>NUCLEOTIDE SEQUENCE [LARGE SCALE GENOMIC DNA]</scope>
    <source>
        <strain evidence="5">S238N-H82 / ATCC MYA-4686</strain>
    </source>
</reference>
<keyword evidence="3" id="KW-0732">Signal</keyword>
<feature type="compositionally biased region" description="Low complexity" evidence="1">
    <location>
        <begin position="175"/>
        <end position="217"/>
    </location>
</feature>